<dbReference type="PANTHER" id="PTHR30408">
    <property type="entry name" value="TYPE-1 RESTRICTION ENZYME ECOKI SPECIFICITY PROTEIN"/>
    <property type="match status" value="1"/>
</dbReference>
<dbReference type="SUPFAM" id="SSF116734">
    <property type="entry name" value="DNA methylase specificity domain"/>
    <property type="match status" value="2"/>
</dbReference>
<organism evidence="5 6">
    <name type="scientific">Paenibacillus psychroresistens</name>
    <dbReference type="NCBI Taxonomy" id="1778678"/>
    <lineage>
        <taxon>Bacteria</taxon>
        <taxon>Bacillati</taxon>
        <taxon>Bacillota</taxon>
        <taxon>Bacilli</taxon>
        <taxon>Bacillales</taxon>
        <taxon>Paenibacillaceae</taxon>
        <taxon>Paenibacillus</taxon>
    </lineage>
</organism>
<evidence type="ECO:0000256" key="3">
    <source>
        <dbReference type="ARBA" id="ARBA00023125"/>
    </source>
</evidence>
<evidence type="ECO:0000259" key="4">
    <source>
        <dbReference type="Pfam" id="PF01420"/>
    </source>
</evidence>
<comment type="similarity">
    <text evidence="1">Belongs to the type-I restriction system S methylase family.</text>
</comment>
<dbReference type="REBASE" id="369188">
    <property type="entry name" value="S.Pps311T8ORF4150P"/>
</dbReference>
<dbReference type="InterPro" id="IPR000055">
    <property type="entry name" value="Restrct_endonuc_typeI_TRD"/>
</dbReference>
<feature type="domain" description="Type I restriction modification DNA specificity" evidence="4">
    <location>
        <begin position="96"/>
        <end position="233"/>
    </location>
</feature>
<protein>
    <submittedName>
        <fullName evidence="5">Restriction endonuclease subunit S</fullName>
    </submittedName>
</protein>
<feature type="domain" description="Type I restriction modification DNA specificity" evidence="4">
    <location>
        <begin position="362"/>
        <end position="455"/>
    </location>
</feature>
<dbReference type="Pfam" id="PF01420">
    <property type="entry name" value="Methylase_S"/>
    <property type="match status" value="2"/>
</dbReference>
<dbReference type="AlphaFoldDB" id="A0A6B8RF22"/>
<keyword evidence="5" id="KW-0255">Endonuclease</keyword>
<dbReference type="GO" id="GO:0004519">
    <property type="term" value="F:endonuclease activity"/>
    <property type="evidence" value="ECO:0007669"/>
    <property type="project" value="UniProtKB-KW"/>
</dbReference>
<dbReference type="InterPro" id="IPR052021">
    <property type="entry name" value="Type-I_RS_S_subunit"/>
</dbReference>
<accession>A0A6B8RF22</accession>
<keyword evidence="5" id="KW-0540">Nuclease</keyword>
<keyword evidence="2" id="KW-0680">Restriction system</keyword>
<dbReference type="InterPro" id="IPR044946">
    <property type="entry name" value="Restrct_endonuc_typeI_TRD_sf"/>
</dbReference>
<keyword evidence="3" id="KW-0238">DNA-binding</keyword>
<evidence type="ECO:0000313" key="5">
    <source>
        <dbReference type="EMBL" id="QGQ94155.1"/>
    </source>
</evidence>
<dbReference type="Proteomes" id="UP000426246">
    <property type="component" value="Chromosome"/>
</dbReference>
<keyword evidence="5" id="KW-0378">Hydrolase</keyword>
<dbReference type="GO" id="GO:0003677">
    <property type="term" value="F:DNA binding"/>
    <property type="evidence" value="ECO:0007669"/>
    <property type="project" value="UniProtKB-KW"/>
</dbReference>
<dbReference type="EMBL" id="CP034235">
    <property type="protein sequence ID" value="QGQ94155.1"/>
    <property type="molecule type" value="Genomic_DNA"/>
</dbReference>
<gene>
    <name evidence="5" type="ORF">EHS13_04155</name>
</gene>
<evidence type="ECO:0000256" key="1">
    <source>
        <dbReference type="ARBA" id="ARBA00010923"/>
    </source>
</evidence>
<sequence length="499" mass="57229">MERTRGDYMVNNVFKNEFKYIQDNINLPNEEIRWSSVGLSNIVDKDFRLEASVYDIEGKTVRSILSLCKWELTTISGENGLSDAYHRARFKRIWVEKSDYPIYQPSQVTEINPKPTNFISEKTNTDIESLRVKKGQLLLTCSGTIGNCTVVSDSLDNKIFSHDLIRINFHSKYDCGYTYAFLKTKIGKVLLNTNSYGAVISHIEPEHLDNIPIPNPPDNIKKQIHDDIIKSFELRDLSNLLIEEAESILITELKLPPIEEMGEDYFDCTEKLRSYSVKLSDLNLRIDASNHIPIVDALLTHLHSNSKEVIKVGDERLSKAVFLPGRFKRIYVEEGQGTAFFGGKQITELAPSADKYLSFNQHTERLKNELLLKENSILISRSGTIGKLALVPKHWEGWSASEDLIRIFPSSNKVAGYLYSFLNSPYGQKIIERFIYGSVQDHVEDIHVRQIEIPIINDDNKFLQINNLILEANSNRFEAYKLEQRAINMVYDEVINKKD</sequence>
<dbReference type="GO" id="GO:0009307">
    <property type="term" value="P:DNA restriction-modification system"/>
    <property type="evidence" value="ECO:0007669"/>
    <property type="project" value="UniProtKB-KW"/>
</dbReference>
<reference evidence="6" key="1">
    <citation type="submission" date="2018-11" db="EMBL/GenBank/DDBJ databases">
        <title>Complete genome sequence of Paenibacillus sp. ML311-T8.</title>
        <authorList>
            <person name="Nam Y.-D."/>
            <person name="Kang J."/>
            <person name="Chung W.-H."/>
            <person name="Park Y.S."/>
        </authorList>
    </citation>
    <scope>NUCLEOTIDE SEQUENCE [LARGE SCALE GENOMIC DNA]</scope>
    <source>
        <strain evidence="6">ML311-T8</strain>
    </source>
</reference>
<dbReference type="Gene3D" id="3.90.220.20">
    <property type="entry name" value="DNA methylase specificity domains"/>
    <property type="match status" value="2"/>
</dbReference>
<dbReference type="KEGG" id="ppsc:EHS13_04155"/>
<name>A0A6B8RF22_9BACL</name>
<proteinExistence type="inferred from homology"/>
<keyword evidence="6" id="KW-1185">Reference proteome</keyword>
<dbReference type="PANTHER" id="PTHR30408:SF12">
    <property type="entry name" value="TYPE I RESTRICTION ENZYME MJAVIII SPECIFICITY SUBUNIT"/>
    <property type="match status" value="1"/>
</dbReference>
<evidence type="ECO:0000313" key="6">
    <source>
        <dbReference type="Proteomes" id="UP000426246"/>
    </source>
</evidence>
<evidence type="ECO:0000256" key="2">
    <source>
        <dbReference type="ARBA" id="ARBA00022747"/>
    </source>
</evidence>